<dbReference type="RefSeq" id="WP_344714882.1">
    <property type="nucleotide sequence ID" value="NZ_BAABCB010000020.1"/>
</dbReference>
<accession>A0ABP8CXY4</accession>
<evidence type="ECO:0000313" key="3">
    <source>
        <dbReference type="Proteomes" id="UP001501682"/>
    </source>
</evidence>
<keyword evidence="3" id="KW-1185">Reference proteome</keyword>
<comment type="caution">
    <text evidence="2">The sequence shown here is derived from an EMBL/GenBank/DDBJ whole genome shotgun (WGS) entry which is preliminary data.</text>
</comment>
<protein>
    <recommendedName>
        <fullName evidence="4">Metal-dependent hydrolase</fullName>
    </recommendedName>
</protein>
<evidence type="ECO:0000256" key="1">
    <source>
        <dbReference type="SAM" id="Phobius"/>
    </source>
</evidence>
<dbReference type="InterPro" id="IPR046125">
    <property type="entry name" value="DUF6122"/>
</dbReference>
<feature type="transmembrane region" description="Helical" evidence="1">
    <location>
        <begin position="30"/>
        <end position="47"/>
    </location>
</feature>
<feature type="transmembrane region" description="Helical" evidence="1">
    <location>
        <begin position="6"/>
        <end position="23"/>
    </location>
</feature>
<keyword evidence="1" id="KW-0472">Membrane</keyword>
<evidence type="ECO:0000313" key="2">
    <source>
        <dbReference type="EMBL" id="GAA4244577.1"/>
    </source>
</evidence>
<organism evidence="2 3">
    <name type="scientific">Winogradskyella damuponensis</name>
    <dbReference type="NCBI Taxonomy" id="943939"/>
    <lineage>
        <taxon>Bacteria</taxon>
        <taxon>Pseudomonadati</taxon>
        <taxon>Bacteroidota</taxon>
        <taxon>Flavobacteriia</taxon>
        <taxon>Flavobacteriales</taxon>
        <taxon>Flavobacteriaceae</taxon>
        <taxon>Winogradskyella</taxon>
    </lineage>
</organism>
<evidence type="ECO:0008006" key="4">
    <source>
        <dbReference type="Google" id="ProtNLM"/>
    </source>
</evidence>
<keyword evidence="1" id="KW-1133">Transmembrane helix</keyword>
<dbReference type="Proteomes" id="UP001501682">
    <property type="component" value="Unassembled WGS sequence"/>
</dbReference>
<dbReference type="Pfam" id="PF19617">
    <property type="entry name" value="DUF6122"/>
    <property type="match status" value="1"/>
</dbReference>
<feature type="transmembrane region" description="Helical" evidence="1">
    <location>
        <begin position="59"/>
        <end position="77"/>
    </location>
</feature>
<proteinExistence type="predicted"/>
<sequence>MLQSFVHYGIHFGLPLAIAILFYKKYWIKAYCIMILGMLIDLDHLLANPIFDPNRCSINFHPLHSYYAIAVYLLLLIPKKTRLLGLGLVIHIIADTADCGLM</sequence>
<reference evidence="3" key="1">
    <citation type="journal article" date="2019" name="Int. J. Syst. Evol. Microbiol.">
        <title>The Global Catalogue of Microorganisms (GCM) 10K type strain sequencing project: providing services to taxonomists for standard genome sequencing and annotation.</title>
        <authorList>
            <consortium name="The Broad Institute Genomics Platform"/>
            <consortium name="The Broad Institute Genome Sequencing Center for Infectious Disease"/>
            <person name="Wu L."/>
            <person name="Ma J."/>
        </authorList>
    </citation>
    <scope>NUCLEOTIDE SEQUENCE [LARGE SCALE GENOMIC DNA]</scope>
    <source>
        <strain evidence="3">JCM 17633</strain>
    </source>
</reference>
<keyword evidence="1" id="KW-0812">Transmembrane</keyword>
<dbReference type="EMBL" id="BAABCB010000020">
    <property type="protein sequence ID" value="GAA4244577.1"/>
    <property type="molecule type" value="Genomic_DNA"/>
</dbReference>
<gene>
    <name evidence="2" type="ORF">GCM10022292_23770</name>
</gene>
<name>A0ABP8CXY4_9FLAO</name>